<reference evidence="6 7" key="1">
    <citation type="submission" date="2024-02" db="EMBL/GenBank/DDBJ databases">
        <title>Genome sequence of Aquincola sp. MAHUQ-54.</title>
        <authorList>
            <person name="Huq M.A."/>
        </authorList>
    </citation>
    <scope>NUCLEOTIDE SEQUENCE [LARGE SCALE GENOMIC DNA]</scope>
    <source>
        <strain evidence="6 7">MAHUQ-54</strain>
    </source>
</reference>
<keyword evidence="3" id="KW-0804">Transcription</keyword>
<dbReference type="PANTHER" id="PTHR30146">
    <property type="entry name" value="LACI-RELATED TRANSCRIPTIONAL REPRESSOR"/>
    <property type="match status" value="1"/>
</dbReference>
<evidence type="ECO:0000313" key="7">
    <source>
        <dbReference type="Proteomes" id="UP001336250"/>
    </source>
</evidence>
<dbReference type="EMBL" id="JAZIBG010000009">
    <property type="protein sequence ID" value="MEF7612700.1"/>
    <property type="molecule type" value="Genomic_DNA"/>
</dbReference>
<dbReference type="InterPro" id="IPR028082">
    <property type="entry name" value="Peripla_BP_I"/>
</dbReference>
<dbReference type="Gene3D" id="1.10.260.40">
    <property type="entry name" value="lambda repressor-like DNA-binding domains"/>
    <property type="match status" value="1"/>
</dbReference>
<dbReference type="AlphaFoldDB" id="A0AAW9QDH9"/>
<evidence type="ECO:0000259" key="5">
    <source>
        <dbReference type="PROSITE" id="PS50932"/>
    </source>
</evidence>
<evidence type="ECO:0000256" key="3">
    <source>
        <dbReference type="ARBA" id="ARBA00023163"/>
    </source>
</evidence>
<feature type="compositionally biased region" description="Pro residues" evidence="4">
    <location>
        <begin position="10"/>
        <end position="19"/>
    </location>
</feature>
<dbReference type="GO" id="GO:0000976">
    <property type="term" value="F:transcription cis-regulatory region binding"/>
    <property type="evidence" value="ECO:0007669"/>
    <property type="project" value="TreeGrafter"/>
</dbReference>
<dbReference type="Pfam" id="PF13377">
    <property type="entry name" value="Peripla_BP_3"/>
    <property type="match status" value="1"/>
</dbReference>
<dbReference type="SUPFAM" id="SSF53822">
    <property type="entry name" value="Periplasmic binding protein-like I"/>
    <property type="match status" value="1"/>
</dbReference>
<evidence type="ECO:0000256" key="1">
    <source>
        <dbReference type="ARBA" id="ARBA00023015"/>
    </source>
</evidence>
<protein>
    <submittedName>
        <fullName evidence="6">LacI family DNA-binding transcriptional regulator</fullName>
    </submittedName>
</protein>
<dbReference type="InterPro" id="IPR046335">
    <property type="entry name" value="LacI/GalR-like_sensor"/>
</dbReference>
<evidence type="ECO:0000256" key="4">
    <source>
        <dbReference type="SAM" id="MobiDB-lite"/>
    </source>
</evidence>
<dbReference type="Pfam" id="PF00356">
    <property type="entry name" value="LacI"/>
    <property type="match status" value="1"/>
</dbReference>
<name>A0AAW9QDH9_9BURK</name>
<dbReference type="Proteomes" id="UP001336250">
    <property type="component" value="Unassembled WGS sequence"/>
</dbReference>
<feature type="domain" description="HTH lacI-type" evidence="5">
    <location>
        <begin position="27"/>
        <end position="81"/>
    </location>
</feature>
<accession>A0AAW9QDH9</accession>
<keyword evidence="2 6" id="KW-0238">DNA-binding</keyword>
<dbReference type="InterPro" id="IPR010982">
    <property type="entry name" value="Lambda_DNA-bd_dom_sf"/>
</dbReference>
<sequence>MTSRRKPEEAPPPAAPAPAPRRRSNSVTVNDVARVAGVSAMTVSRAVNVPERLPPATLARVQAAIAQTGYVPNLLAGGLRSNRSRLVAALVPTLDSPVFAELVQGLTAALHARGYQLMLGQTGYTESHEDELLRAVIGRRPDGILLTGVRHSPQARQRLAAAGIPVVETWDLTDQPIDMLVGFSHPAVGEAVCRYLHGRGRRRLAVIGGNDERSRRRSDAFCATARALGLAPPVVQEVPAPTTLGSGRAALLALRRADAAVDGIFCSSDLLALGVLTEAMVQGVRIPEQLAVVGFGDLAFARDLHPALTTVRIDGTRIGEEAARCLVDRAEGRTAPADGAPVVDTGFSIVERASA</sequence>
<keyword evidence="7" id="KW-1185">Reference proteome</keyword>
<dbReference type="PROSITE" id="PS00356">
    <property type="entry name" value="HTH_LACI_1"/>
    <property type="match status" value="1"/>
</dbReference>
<evidence type="ECO:0000313" key="6">
    <source>
        <dbReference type="EMBL" id="MEF7612700.1"/>
    </source>
</evidence>
<dbReference type="GO" id="GO:0003700">
    <property type="term" value="F:DNA-binding transcription factor activity"/>
    <property type="evidence" value="ECO:0007669"/>
    <property type="project" value="TreeGrafter"/>
</dbReference>
<keyword evidence="1" id="KW-0805">Transcription regulation</keyword>
<dbReference type="SUPFAM" id="SSF47413">
    <property type="entry name" value="lambda repressor-like DNA-binding domains"/>
    <property type="match status" value="1"/>
</dbReference>
<dbReference type="InterPro" id="IPR000843">
    <property type="entry name" value="HTH_LacI"/>
</dbReference>
<comment type="caution">
    <text evidence="6">The sequence shown here is derived from an EMBL/GenBank/DDBJ whole genome shotgun (WGS) entry which is preliminary data.</text>
</comment>
<feature type="region of interest" description="Disordered" evidence="4">
    <location>
        <begin position="1"/>
        <end position="26"/>
    </location>
</feature>
<dbReference type="PRINTS" id="PR00036">
    <property type="entry name" value="HTHLACI"/>
</dbReference>
<evidence type="ECO:0000256" key="2">
    <source>
        <dbReference type="ARBA" id="ARBA00023125"/>
    </source>
</evidence>
<dbReference type="PROSITE" id="PS50932">
    <property type="entry name" value="HTH_LACI_2"/>
    <property type="match status" value="1"/>
</dbReference>
<dbReference type="Gene3D" id="3.40.50.2300">
    <property type="match status" value="2"/>
</dbReference>
<dbReference type="CDD" id="cd01575">
    <property type="entry name" value="PBP1_GntR"/>
    <property type="match status" value="1"/>
</dbReference>
<gene>
    <name evidence="6" type="ORF">V4F39_02180</name>
</gene>
<organism evidence="6 7">
    <name type="scientific">Aquincola agrisoli</name>
    <dbReference type="NCBI Taxonomy" id="3119538"/>
    <lineage>
        <taxon>Bacteria</taxon>
        <taxon>Pseudomonadati</taxon>
        <taxon>Pseudomonadota</taxon>
        <taxon>Betaproteobacteria</taxon>
        <taxon>Burkholderiales</taxon>
        <taxon>Sphaerotilaceae</taxon>
        <taxon>Aquincola</taxon>
    </lineage>
</organism>
<dbReference type="RefSeq" id="WP_332287597.1">
    <property type="nucleotide sequence ID" value="NZ_JAZIBG010000009.1"/>
</dbReference>
<dbReference type="SMART" id="SM00354">
    <property type="entry name" value="HTH_LACI"/>
    <property type="match status" value="1"/>
</dbReference>
<dbReference type="CDD" id="cd01392">
    <property type="entry name" value="HTH_LacI"/>
    <property type="match status" value="1"/>
</dbReference>
<proteinExistence type="predicted"/>
<dbReference type="PANTHER" id="PTHR30146:SF33">
    <property type="entry name" value="TRANSCRIPTIONAL REGULATOR"/>
    <property type="match status" value="1"/>
</dbReference>